<dbReference type="CDD" id="cd15457">
    <property type="entry name" value="NADAR"/>
    <property type="match status" value="1"/>
</dbReference>
<accession>A0A915HGQ5</accession>
<protein>
    <submittedName>
        <fullName evidence="3">NADAR domain-containing protein</fullName>
    </submittedName>
</protein>
<dbReference type="InterPro" id="IPR012816">
    <property type="entry name" value="NADAR"/>
</dbReference>
<dbReference type="AlphaFoldDB" id="A0A915HGQ5"/>
<proteinExistence type="predicted"/>
<evidence type="ECO:0000259" key="1">
    <source>
        <dbReference type="Pfam" id="PF08719"/>
    </source>
</evidence>
<dbReference type="Gene3D" id="1.10.357.40">
    <property type="entry name" value="YbiA-like"/>
    <property type="match status" value="1"/>
</dbReference>
<reference evidence="3" key="1">
    <citation type="submission" date="2022-11" db="UniProtKB">
        <authorList>
            <consortium name="WormBaseParasite"/>
        </authorList>
    </citation>
    <scope>IDENTIFICATION</scope>
</reference>
<dbReference type="WBParaSite" id="nRc.2.0.1.t00798-RA">
    <property type="protein sequence ID" value="nRc.2.0.1.t00798-RA"/>
    <property type="gene ID" value="nRc.2.0.1.g00798"/>
</dbReference>
<dbReference type="SUPFAM" id="SSF143990">
    <property type="entry name" value="YbiA-like"/>
    <property type="match status" value="1"/>
</dbReference>
<name>A0A915HGQ5_ROMCU</name>
<keyword evidence="2" id="KW-1185">Reference proteome</keyword>
<dbReference type="InterPro" id="IPR037238">
    <property type="entry name" value="YbiA-like_sf"/>
</dbReference>
<organism evidence="2 3">
    <name type="scientific">Romanomermis culicivorax</name>
    <name type="common">Nematode worm</name>
    <dbReference type="NCBI Taxonomy" id="13658"/>
    <lineage>
        <taxon>Eukaryota</taxon>
        <taxon>Metazoa</taxon>
        <taxon>Ecdysozoa</taxon>
        <taxon>Nematoda</taxon>
        <taxon>Enoplea</taxon>
        <taxon>Dorylaimia</taxon>
        <taxon>Mermithida</taxon>
        <taxon>Mermithoidea</taxon>
        <taxon>Mermithidae</taxon>
        <taxon>Romanomermis</taxon>
    </lineage>
</organism>
<dbReference type="Proteomes" id="UP000887565">
    <property type="component" value="Unplaced"/>
</dbReference>
<evidence type="ECO:0000313" key="3">
    <source>
        <dbReference type="WBParaSite" id="nRc.2.0.1.t00798-RA"/>
    </source>
</evidence>
<dbReference type="Pfam" id="PF08719">
    <property type="entry name" value="NADAR"/>
    <property type="match status" value="1"/>
</dbReference>
<sequence length="116" mass="13080">MITFQLTEHYSFYYEAKMAGQDVIADQILAAKNVAIAKRSGDKVGWDTARLGPWHHWAHKTLSEANAHKYEQNPELRVKFFGMSPTLLVEANACDKYWGCGLAPEDPDAHPGIMFL</sequence>
<evidence type="ECO:0000313" key="2">
    <source>
        <dbReference type="Proteomes" id="UP000887565"/>
    </source>
</evidence>
<feature type="domain" description="NADAR" evidence="1">
    <location>
        <begin position="2"/>
        <end position="107"/>
    </location>
</feature>